<dbReference type="PANTHER" id="PTHR12631">
    <property type="entry name" value="ALPHA-L-IDURONIDASE"/>
    <property type="match status" value="1"/>
</dbReference>
<dbReference type="Gene3D" id="2.60.40.1500">
    <property type="entry name" value="Glycosyl hydrolase domain, family 39"/>
    <property type="match status" value="1"/>
</dbReference>
<evidence type="ECO:0000313" key="7">
    <source>
        <dbReference type="Proteomes" id="UP000249522"/>
    </source>
</evidence>
<dbReference type="SUPFAM" id="SSF51011">
    <property type="entry name" value="Glycosyl hydrolase domain"/>
    <property type="match status" value="1"/>
</dbReference>
<gene>
    <name evidence="6" type="ORF">DNH61_17625</name>
</gene>
<dbReference type="EMBL" id="QKRB01000052">
    <property type="protein sequence ID" value="PZD94535.1"/>
    <property type="molecule type" value="Genomic_DNA"/>
</dbReference>
<dbReference type="PANTHER" id="PTHR12631:SF10">
    <property type="entry name" value="BETA-XYLOSIDASE-LIKE PROTEIN-RELATED"/>
    <property type="match status" value="1"/>
</dbReference>
<feature type="active site" description="Proton donor" evidence="4">
    <location>
        <position position="174"/>
    </location>
</feature>
<dbReference type="Gene3D" id="3.20.20.80">
    <property type="entry name" value="Glycosidases"/>
    <property type="match status" value="1"/>
</dbReference>
<dbReference type="Proteomes" id="UP000249522">
    <property type="component" value="Unassembled WGS sequence"/>
</dbReference>
<dbReference type="InterPro" id="IPR000514">
    <property type="entry name" value="Glyco_hydro_39"/>
</dbReference>
<dbReference type="InterPro" id="IPR017853">
    <property type="entry name" value="GH"/>
</dbReference>
<keyword evidence="7" id="KW-1185">Reference proteome</keyword>
<dbReference type="RefSeq" id="WP_111148005.1">
    <property type="nucleotide sequence ID" value="NZ_QKRB01000052.1"/>
</dbReference>
<dbReference type="InterPro" id="IPR051923">
    <property type="entry name" value="Glycosyl_Hydrolase_39"/>
</dbReference>
<comment type="similarity">
    <text evidence="1">Belongs to the glycosyl hydrolase 39 family.</text>
</comment>
<dbReference type="AlphaFoldDB" id="A0A2W1LHU9"/>
<proteinExistence type="inferred from homology"/>
<dbReference type="Pfam" id="PF01229">
    <property type="entry name" value="Glyco_hydro_39"/>
    <property type="match status" value="1"/>
</dbReference>
<keyword evidence="2" id="KW-0378">Hydrolase</keyword>
<dbReference type="SUPFAM" id="SSF51445">
    <property type="entry name" value="(Trans)glycosidases"/>
    <property type="match status" value="1"/>
</dbReference>
<dbReference type="InterPro" id="IPR049166">
    <property type="entry name" value="GH39_cat"/>
</dbReference>
<evidence type="ECO:0000256" key="3">
    <source>
        <dbReference type="ARBA" id="ARBA00023295"/>
    </source>
</evidence>
<evidence type="ECO:0000259" key="5">
    <source>
        <dbReference type="Pfam" id="PF01229"/>
    </source>
</evidence>
<dbReference type="InterPro" id="IPR049165">
    <property type="entry name" value="GH39_as"/>
</dbReference>
<organism evidence="6 7">
    <name type="scientific">Paenibacillus sambharensis</name>
    <dbReference type="NCBI Taxonomy" id="1803190"/>
    <lineage>
        <taxon>Bacteria</taxon>
        <taxon>Bacillati</taxon>
        <taxon>Bacillota</taxon>
        <taxon>Bacilli</taxon>
        <taxon>Bacillales</taxon>
        <taxon>Paenibacillaceae</taxon>
        <taxon>Paenibacillus</taxon>
    </lineage>
</organism>
<name>A0A2W1LHU9_9BACL</name>
<evidence type="ECO:0000256" key="1">
    <source>
        <dbReference type="ARBA" id="ARBA00008875"/>
    </source>
</evidence>
<accession>A0A2W1LHU9</accession>
<dbReference type="PRINTS" id="PR00745">
    <property type="entry name" value="GLHYDRLASE39"/>
</dbReference>
<feature type="domain" description="Glycosyl hydrolases family 39 N-terminal catalytic" evidence="5">
    <location>
        <begin position="24"/>
        <end position="478"/>
    </location>
</feature>
<evidence type="ECO:0000313" key="6">
    <source>
        <dbReference type="EMBL" id="PZD94535.1"/>
    </source>
</evidence>
<dbReference type="GO" id="GO:0005975">
    <property type="term" value="P:carbohydrate metabolic process"/>
    <property type="evidence" value="ECO:0007669"/>
    <property type="project" value="InterPro"/>
</dbReference>
<dbReference type="PROSITE" id="PS01027">
    <property type="entry name" value="GLYCOSYL_HYDROL_F39"/>
    <property type="match status" value="1"/>
</dbReference>
<keyword evidence="3" id="KW-0326">Glycosidase</keyword>
<dbReference type="GO" id="GO:0004553">
    <property type="term" value="F:hydrolase activity, hydrolyzing O-glycosyl compounds"/>
    <property type="evidence" value="ECO:0007669"/>
    <property type="project" value="InterPro"/>
</dbReference>
<sequence>MQQEQNQSQDELKAQSTISIPSEAIGTFKGNWKYCVGTGRLGLALQHEYLEHLDLVQEAVGFEYIRGHGLLHDDVGIYREVEIDGEKRPFYNFTYIDRIFDSYLERGIRPFVELGFMPKPLASGEQTIFYWEGNVTPPNDYGKWRDLIVAVVSHFVERYGLEEVLRWPFEVWNEPNLVNFWKDADKGEYFKLYQVTAEAVKQVHPDLQVGGPAICGGADHWITDFLNFCHEQQVPVDFVSRHAYTSHQPNKVTFEYYYQELTEPVDMLQQFRQVRELINESPYPDLPLHITEYNTSYSPINPVHDTVLNAAYLARILSEGGDYADSFSYWTFSDVFEELDVPKAQFHGGFGMMGLNGIAKPTFHLFAFFNQLGDELLYRDEQVIVTRRKDGTIALIVWNLVMDKANRVQELTLDLPAPAGEVFVKRQQVDEQHGNPWDTWRQLGRPRFPDRQAVKVLRQAAQPLLTTARMPAADGRLQLPLMLAKNEVTLIELLPVRDETASYAGLDDSLITSYSGMY</sequence>
<dbReference type="OrthoDB" id="9776971at2"/>
<comment type="caution">
    <text evidence="6">The sequence shown here is derived from an EMBL/GenBank/DDBJ whole genome shotgun (WGS) entry which is preliminary data.</text>
</comment>
<protein>
    <submittedName>
        <fullName evidence="6">Xylan 1,4-beta-xylosidase</fullName>
    </submittedName>
</protein>
<evidence type="ECO:0000256" key="2">
    <source>
        <dbReference type="ARBA" id="ARBA00022801"/>
    </source>
</evidence>
<reference evidence="6 7" key="1">
    <citation type="submission" date="2018-06" db="EMBL/GenBank/DDBJ databases">
        <title>Paenibacillus imtechensis sp. nov.</title>
        <authorList>
            <person name="Pinnaka A.K."/>
            <person name="Singh H."/>
            <person name="Kaur M."/>
        </authorList>
    </citation>
    <scope>NUCLEOTIDE SEQUENCE [LARGE SCALE GENOMIC DNA]</scope>
    <source>
        <strain evidence="6 7">SMB1</strain>
    </source>
</reference>
<evidence type="ECO:0000256" key="4">
    <source>
        <dbReference type="PIRSR" id="PIRSR600514-1"/>
    </source>
</evidence>